<gene>
    <name evidence="1" type="ORF">A9D12_03290</name>
</gene>
<sequence length="365" mass="40873">MPAKGIFVDDEDQQFAALLSTRGVLDFDYHAVAPLTDQALAIRLAQPNVVALDYRLDEVTPNVENGHTFKGSGLAQLLRDEAIVNPDHDFGIVLVSNDYKLEAYFAPDRTAHDLFDIVYAKEIVVSERARVRAELCALSNGYQFLRELNKKYDPVVLLSASEAEVDRVRIQSIASVLSDASAPHLAAKFVLNAIIKRPGLLLDDADAASLLGLKIDSFFKLVPALTADDLLYTGIFSEGWRRWWANRLEEWGENITGKPLLDLTAQQRAEALSVRFGEALEPAASPWNHSSDEYVGFACCSCRRPTELRHSLAVFESRAPRFAARRRICWDCIQTDRYLNDGHPWQIEESDASLIVGIKTRQRKT</sequence>
<protein>
    <submittedName>
        <fullName evidence="1">Uncharacterized protein</fullName>
    </submittedName>
</protein>
<dbReference type="KEGG" id="pns:A9D12_03290"/>
<evidence type="ECO:0000313" key="1">
    <source>
        <dbReference type="EMBL" id="ANK12122.1"/>
    </source>
</evidence>
<dbReference type="EMBL" id="CP016033">
    <property type="protein sequence ID" value="ANK12122.1"/>
    <property type="molecule type" value="Genomic_DNA"/>
</dbReference>
<name>A0A192D2G2_9SPHN</name>
<dbReference type="AlphaFoldDB" id="A0A192D2G2"/>
<evidence type="ECO:0000313" key="2">
    <source>
        <dbReference type="Proteomes" id="UP000078263"/>
    </source>
</evidence>
<reference evidence="1 2" key="1">
    <citation type="submission" date="2016-05" db="EMBL/GenBank/DDBJ databases">
        <title>Compelete Genome Sequence of Bacteriochlorophyll-Synthesizing Bacterium Porphyrobacter neustonensis DSM 9434.</title>
        <authorList>
            <person name="Shi X.-L."/>
            <person name="Wu Y.-H."/>
            <person name="Cheng H."/>
            <person name="Xu L."/>
            <person name="Zhang X.-Q."/>
            <person name="Wang C.-S."/>
            <person name="Xu X.-W."/>
        </authorList>
    </citation>
    <scope>NUCLEOTIDE SEQUENCE [LARGE SCALE GENOMIC DNA]</scope>
    <source>
        <strain evidence="1 2">DSM 9434</strain>
    </source>
</reference>
<proteinExistence type="predicted"/>
<dbReference type="STRING" id="1112.A9D12_03290"/>
<accession>A0A192D2G2</accession>
<organism evidence="1 2">
    <name type="scientific">Erythrobacter neustonensis</name>
    <dbReference type="NCBI Taxonomy" id="1112"/>
    <lineage>
        <taxon>Bacteria</taxon>
        <taxon>Pseudomonadati</taxon>
        <taxon>Pseudomonadota</taxon>
        <taxon>Alphaproteobacteria</taxon>
        <taxon>Sphingomonadales</taxon>
        <taxon>Erythrobacteraceae</taxon>
        <taxon>Erythrobacter/Porphyrobacter group</taxon>
        <taxon>Erythrobacter</taxon>
    </lineage>
</organism>
<keyword evidence="2" id="KW-1185">Reference proteome</keyword>
<dbReference type="Proteomes" id="UP000078263">
    <property type="component" value="Chromosome"/>
</dbReference>